<dbReference type="Gene3D" id="3.30.750.24">
    <property type="entry name" value="STAS domain"/>
    <property type="match status" value="1"/>
</dbReference>
<organism evidence="2 3">
    <name type="scientific">Cerrena zonata</name>
    <dbReference type="NCBI Taxonomy" id="2478898"/>
    <lineage>
        <taxon>Eukaryota</taxon>
        <taxon>Fungi</taxon>
        <taxon>Dikarya</taxon>
        <taxon>Basidiomycota</taxon>
        <taxon>Agaricomycotina</taxon>
        <taxon>Agaricomycetes</taxon>
        <taxon>Polyporales</taxon>
        <taxon>Cerrenaceae</taxon>
        <taxon>Cerrena</taxon>
    </lineage>
</organism>
<protein>
    <recommendedName>
        <fullName evidence="1">STAS domain-containing protein</fullName>
    </recommendedName>
</protein>
<evidence type="ECO:0000259" key="1">
    <source>
        <dbReference type="PROSITE" id="PS50801"/>
    </source>
</evidence>
<reference evidence="2 3" key="1">
    <citation type="submission" date="2022-09" db="EMBL/GenBank/DDBJ databases">
        <authorList>
            <person name="Palmer J.M."/>
        </authorList>
    </citation>
    <scope>NUCLEOTIDE SEQUENCE [LARGE SCALE GENOMIC DNA]</scope>
    <source>
        <strain evidence="2 3">DSM 7382</strain>
    </source>
</reference>
<comment type="caution">
    <text evidence="2">The sequence shown here is derived from an EMBL/GenBank/DDBJ whole genome shotgun (WGS) entry which is preliminary data.</text>
</comment>
<dbReference type="AlphaFoldDB" id="A0AAW0FUT9"/>
<dbReference type="EMBL" id="JASBNA010000024">
    <property type="protein sequence ID" value="KAK7684626.1"/>
    <property type="molecule type" value="Genomic_DNA"/>
</dbReference>
<dbReference type="SUPFAM" id="SSF52091">
    <property type="entry name" value="SpoIIaa-like"/>
    <property type="match status" value="1"/>
</dbReference>
<dbReference type="PROSITE" id="PS50801">
    <property type="entry name" value="STAS"/>
    <property type="match status" value="1"/>
</dbReference>
<feature type="domain" description="STAS" evidence="1">
    <location>
        <begin position="1"/>
        <end position="90"/>
    </location>
</feature>
<dbReference type="Proteomes" id="UP001385951">
    <property type="component" value="Unassembled WGS sequence"/>
</dbReference>
<proteinExistence type="predicted"/>
<gene>
    <name evidence="2" type="ORF">QCA50_012207</name>
</gene>
<sequence length="174" mass="19946">MYGSTRAHPALKRSRDCSMTKYIIFDLDGMTELDSSAAQILLKLLQNYEERGIRSFFVRVIEDSHLKQRLNATGIAKLLTRHLELMKYFDYQASSPNRRLNRFDAGEAASFQGDDIDTADDETSSLGHLIGEYEEPYFSHISDALRIIDHYEGLNKDDESLIERDSEFGDHSMV</sequence>
<keyword evidence="3" id="KW-1185">Reference proteome</keyword>
<dbReference type="Pfam" id="PF01740">
    <property type="entry name" value="STAS"/>
    <property type="match status" value="1"/>
</dbReference>
<evidence type="ECO:0000313" key="2">
    <source>
        <dbReference type="EMBL" id="KAK7684626.1"/>
    </source>
</evidence>
<evidence type="ECO:0000313" key="3">
    <source>
        <dbReference type="Proteomes" id="UP001385951"/>
    </source>
</evidence>
<dbReference type="InterPro" id="IPR002645">
    <property type="entry name" value="STAS_dom"/>
</dbReference>
<accession>A0AAW0FUT9</accession>
<name>A0AAW0FUT9_9APHY</name>
<dbReference type="InterPro" id="IPR036513">
    <property type="entry name" value="STAS_dom_sf"/>
</dbReference>